<sequence length="166" mass="19888">MERLMTNESNFITKLEPLRLRMMRRELGEMTFDEVVELAQQAEGFLEHMNVFDPAWKKFTADRRQWWEYAWLLSLEAGGFCPSDPHVKWRGFLIGYSRNQPGVTGQNFREWLAQREEDVTEEKYFWLPVYLRPDEVCAYATKVYHKTLEIDGWLRGFEIIEIPVED</sequence>
<proteinExistence type="predicted"/>
<evidence type="ECO:0000313" key="1">
    <source>
        <dbReference type="EMBL" id="DAF93572.1"/>
    </source>
</evidence>
<dbReference type="EMBL" id="BK016086">
    <property type="protein sequence ID" value="DAF93572.1"/>
    <property type="molecule type" value="Genomic_DNA"/>
</dbReference>
<protein>
    <submittedName>
        <fullName evidence="1">Uncharacterized protein</fullName>
    </submittedName>
</protein>
<reference evidence="1" key="1">
    <citation type="journal article" date="2021" name="Proc. Natl. Acad. Sci. U.S.A.">
        <title>A Catalog of Tens of Thousands of Viruses from Human Metagenomes Reveals Hidden Associations with Chronic Diseases.</title>
        <authorList>
            <person name="Tisza M.J."/>
            <person name="Buck C.B."/>
        </authorList>
    </citation>
    <scope>NUCLEOTIDE SEQUENCE</scope>
    <source>
        <strain evidence="1">Ctshb19</strain>
    </source>
</reference>
<accession>A0A8S5UGK9</accession>
<name>A0A8S5UGK9_9CAUD</name>
<organism evidence="1">
    <name type="scientific">Myoviridae sp. ctshb19</name>
    <dbReference type="NCBI Taxonomy" id="2825194"/>
    <lineage>
        <taxon>Viruses</taxon>
        <taxon>Duplodnaviria</taxon>
        <taxon>Heunggongvirae</taxon>
        <taxon>Uroviricota</taxon>
        <taxon>Caudoviricetes</taxon>
    </lineage>
</organism>